<comment type="caution">
    <text evidence="8">The sequence shown here is derived from an EMBL/GenBank/DDBJ whole genome shotgun (WGS) entry which is preliminary data.</text>
</comment>
<dbReference type="InterPro" id="IPR045263">
    <property type="entry name" value="GLUT"/>
</dbReference>
<feature type="transmembrane region" description="Helical" evidence="6">
    <location>
        <begin position="372"/>
        <end position="392"/>
    </location>
</feature>
<comment type="subcellular location">
    <subcellularLocation>
        <location evidence="1">Membrane</location>
        <topology evidence="1">Multi-pass membrane protein</topology>
    </subcellularLocation>
</comment>
<reference evidence="8 9" key="1">
    <citation type="journal article" date="2016" name="Mol. Biol. Evol.">
        <title>Genome-Wide Survey of Gut Fungi (Harpellales) Reveals the First Horizontally Transferred Ubiquitin Gene from a Mosquito Host.</title>
        <authorList>
            <person name="Wang Y."/>
            <person name="White M.M."/>
            <person name="Kvist S."/>
            <person name="Moncalvo J.M."/>
        </authorList>
    </citation>
    <scope>NUCLEOTIDE SEQUENCE [LARGE SCALE GENOMIC DNA]</scope>
    <source>
        <strain evidence="8 9">ALG-7-W6</strain>
    </source>
</reference>
<evidence type="ECO:0000259" key="7">
    <source>
        <dbReference type="PROSITE" id="PS50850"/>
    </source>
</evidence>
<keyword evidence="4 6" id="KW-1133">Transmembrane helix</keyword>
<proteinExistence type="predicted"/>
<evidence type="ECO:0000256" key="2">
    <source>
        <dbReference type="ARBA" id="ARBA00022448"/>
    </source>
</evidence>
<keyword evidence="2" id="KW-0813">Transport</keyword>
<sequence length="527" mass="59117">MHIAVESDKEFSLSPLLSNAELTVEEIGPECQRFNPSGSYVSQKKSKLTRFCVLCGLIASLTSFMAGYKLAELNNPKDSIMNCNLERINGVIFGLPLCLPMSEVYFGFVTSVLAIGGLMGTMFSSKLADSYGRKNSLIINSIILIIGSIIEAFAYSPLMLVLGRFFSGIGAGIGFVIVPMYLTEIAPIESRGVLNTFNALGLTLGTFISQVMGHFLNIGHRWRIVLGAGICMSLLSAILLLYVVESPRYLYENNKERQSKISLRKLRGTCNIDEEIRSWKQECEKARIEKNESETNSYLSSDVEQNEYYQKVDEAEHKLNLISIFGVREYRQPVILAFFLRMCQQLSGINVVIFFSSTILNKTFTKSTSSMLTLLVGLIYFIFTILTAIIIDKIGRRKLLFSSMISMFISLGLLAMSLIYKFNYMSAISIFLAIMSFAPGLGTLPFLLTTEIFDTKAMAVGNSISIAVNWIFVFIVGSTFFPLQKLFGDYVFCLFMASLAFFGYFFYYYLPETKEKNFGQISEEFVL</sequence>
<feature type="transmembrane region" description="Helical" evidence="6">
    <location>
        <begin position="426"/>
        <end position="448"/>
    </location>
</feature>
<dbReference type="Proteomes" id="UP000187455">
    <property type="component" value="Unassembled WGS sequence"/>
</dbReference>
<feature type="domain" description="Major facilitator superfamily (MFS) profile" evidence="7">
    <location>
        <begin position="55"/>
        <end position="514"/>
    </location>
</feature>
<feature type="transmembrane region" description="Helical" evidence="6">
    <location>
        <begin position="137"/>
        <end position="155"/>
    </location>
</feature>
<protein>
    <submittedName>
        <fullName evidence="8">Solute carrier family 2, facilitated glucose transporter member 2</fullName>
    </submittedName>
</protein>
<evidence type="ECO:0000256" key="1">
    <source>
        <dbReference type="ARBA" id="ARBA00004141"/>
    </source>
</evidence>
<accession>A0A1R0H8V9</accession>
<keyword evidence="8" id="KW-0762">Sugar transport</keyword>
<keyword evidence="9" id="KW-1185">Reference proteome</keyword>
<dbReference type="STRING" id="133383.A0A1R0H8V9"/>
<organism evidence="8 9">
    <name type="scientific">Smittium mucronatum</name>
    <dbReference type="NCBI Taxonomy" id="133383"/>
    <lineage>
        <taxon>Eukaryota</taxon>
        <taxon>Fungi</taxon>
        <taxon>Fungi incertae sedis</taxon>
        <taxon>Zoopagomycota</taxon>
        <taxon>Kickxellomycotina</taxon>
        <taxon>Harpellomycetes</taxon>
        <taxon>Harpellales</taxon>
        <taxon>Legeriomycetaceae</taxon>
        <taxon>Smittium</taxon>
    </lineage>
</organism>
<dbReference type="InterPro" id="IPR005829">
    <property type="entry name" value="Sugar_transporter_CS"/>
</dbReference>
<feature type="transmembrane region" description="Helical" evidence="6">
    <location>
        <begin position="104"/>
        <end position="125"/>
    </location>
</feature>
<dbReference type="InterPro" id="IPR020846">
    <property type="entry name" value="MFS_dom"/>
</dbReference>
<dbReference type="PROSITE" id="PS00217">
    <property type="entry name" value="SUGAR_TRANSPORT_2"/>
    <property type="match status" value="1"/>
</dbReference>
<evidence type="ECO:0000256" key="6">
    <source>
        <dbReference type="SAM" id="Phobius"/>
    </source>
</evidence>
<feature type="transmembrane region" description="Helical" evidence="6">
    <location>
        <begin position="338"/>
        <end position="360"/>
    </location>
</feature>
<evidence type="ECO:0000256" key="4">
    <source>
        <dbReference type="ARBA" id="ARBA00022989"/>
    </source>
</evidence>
<feature type="transmembrane region" description="Helical" evidence="6">
    <location>
        <begin position="194"/>
        <end position="216"/>
    </location>
</feature>
<evidence type="ECO:0000313" key="8">
    <source>
        <dbReference type="EMBL" id="OLY85544.1"/>
    </source>
</evidence>
<feature type="transmembrane region" description="Helical" evidence="6">
    <location>
        <begin position="460"/>
        <end position="481"/>
    </location>
</feature>
<keyword evidence="5 6" id="KW-0472">Membrane</keyword>
<dbReference type="PROSITE" id="PS50850">
    <property type="entry name" value="MFS"/>
    <property type="match status" value="1"/>
</dbReference>
<dbReference type="OrthoDB" id="4540492at2759"/>
<gene>
    <name evidence="8" type="ORF">AYI68_g263</name>
</gene>
<dbReference type="InterPro" id="IPR036259">
    <property type="entry name" value="MFS_trans_sf"/>
</dbReference>
<evidence type="ECO:0000313" key="9">
    <source>
        <dbReference type="Proteomes" id="UP000187455"/>
    </source>
</evidence>
<dbReference type="PANTHER" id="PTHR23503:SF8">
    <property type="entry name" value="FACILITATED GLUCOSE TRANSPORTER PROTEIN 1"/>
    <property type="match status" value="1"/>
</dbReference>
<dbReference type="InterPro" id="IPR005828">
    <property type="entry name" value="MFS_sugar_transport-like"/>
</dbReference>
<dbReference type="PROSITE" id="PS00216">
    <property type="entry name" value="SUGAR_TRANSPORT_1"/>
    <property type="match status" value="2"/>
</dbReference>
<dbReference type="PANTHER" id="PTHR23503">
    <property type="entry name" value="SOLUTE CARRIER FAMILY 2"/>
    <property type="match status" value="1"/>
</dbReference>
<name>A0A1R0H8V9_9FUNG</name>
<feature type="transmembrane region" description="Helical" evidence="6">
    <location>
        <begin position="487"/>
        <end position="510"/>
    </location>
</feature>
<feature type="transmembrane region" description="Helical" evidence="6">
    <location>
        <begin position="161"/>
        <end position="182"/>
    </location>
</feature>
<dbReference type="Pfam" id="PF00083">
    <property type="entry name" value="Sugar_tr"/>
    <property type="match status" value="1"/>
</dbReference>
<dbReference type="Gene3D" id="1.20.1250.20">
    <property type="entry name" value="MFS general substrate transporter like domains"/>
    <property type="match status" value="1"/>
</dbReference>
<keyword evidence="3 6" id="KW-0812">Transmembrane</keyword>
<feature type="transmembrane region" description="Helical" evidence="6">
    <location>
        <begin position="222"/>
        <end position="244"/>
    </location>
</feature>
<evidence type="ECO:0000256" key="5">
    <source>
        <dbReference type="ARBA" id="ARBA00023136"/>
    </source>
</evidence>
<dbReference type="GO" id="GO:0016020">
    <property type="term" value="C:membrane"/>
    <property type="evidence" value="ECO:0007669"/>
    <property type="project" value="UniProtKB-SubCell"/>
</dbReference>
<dbReference type="AlphaFoldDB" id="A0A1R0H8V9"/>
<dbReference type="EMBL" id="LSSL01000077">
    <property type="protein sequence ID" value="OLY85544.1"/>
    <property type="molecule type" value="Genomic_DNA"/>
</dbReference>
<feature type="transmembrane region" description="Helical" evidence="6">
    <location>
        <begin position="399"/>
        <end position="420"/>
    </location>
</feature>
<feature type="transmembrane region" description="Helical" evidence="6">
    <location>
        <begin position="51"/>
        <end position="71"/>
    </location>
</feature>
<evidence type="ECO:0000256" key="3">
    <source>
        <dbReference type="ARBA" id="ARBA00022692"/>
    </source>
</evidence>
<dbReference type="GO" id="GO:0015149">
    <property type="term" value="F:hexose transmembrane transporter activity"/>
    <property type="evidence" value="ECO:0007669"/>
    <property type="project" value="TreeGrafter"/>
</dbReference>
<dbReference type="SUPFAM" id="SSF103473">
    <property type="entry name" value="MFS general substrate transporter"/>
    <property type="match status" value="1"/>
</dbReference>